<dbReference type="GO" id="GO:0022857">
    <property type="term" value="F:transmembrane transporter activity"/>
    <property type="evidence" value="ECO:0007669"/>
    <property type="project" value="InterPro"/>
</dbReference>
<sequence length="446" mass="49177">MNRHLSVLSLSLITVCSVDSIRNLPVAAMAGSQLPIYFTLALLFFLLPSAIIAVWFSQQSQQGVYGWVKIGLGKQFAFLAIWFQCIQNLLIYPTFLGFIAGTLLYSFSPQLAINNHAIFITIIASIWTLTWINLKGIHVSSNFNSFCTLLGLLLPFLVILTLGVVWYFSHRQGIKSFLPSSTPYSWNSLIAIMLSFCGIEIAAVHAKESQHGAFSKAIFISVAVIFFTMLFGAITLAMIIPLQQLNFISSIPQLIELFFNELHCKEFAFLFNGLIALGCIGTANNWIIAPIKGLSFATNEGFLGAAFAKKNAENIPAKLLILQAGIVSIISSLFLIFPTINASYWVMLNSATQVYLLMYIMLFLSAIKIVFKGKKISWIILISALSGLLGISLGLIISLIPPLSLHLKSQLPYTMLTALFLLVIILVPLRLMQNNSIDSVSEAFSK</sequence>
<comment type="subcellular location">
    <subcellularLocation>
        <location evidence="1">Cell membrane</location>
        <topology evidence="1">Multi-pass membrane protein</topology>
    </subcellularLocation>
</comment>
<comment type="caution">
    <text evidence="8">The sequence shown here is derived from an EMBL/GenBank/DDBJ whole genome shotgun (WGS) entry which is preliminary data.</text>
</comment>
<dbReference type="PANTHER" id="PTHR42770">
    <property type="entry name" value="AMINO ACID TRANSPORTER-RELATED"/>
    <property type="match status" value="1"/>
</dbReference>
<dbReference type="AlphaFoldDB" id="A0A0W0SDR8"/>
<evidence type="ECO:0000256" key="1">
    <source>
        <dbReference type="ARBA" id="ARBA00004651"/>
    </source>
</evidence>
<dbReference type="PANTHER" id="PTHR42770:SF15">
    <property type="entry name" value="GLUTAMATE_GAMMA-AMINOBUTYRATE ANTIPORTER-RELATED"/>
    <property type="match status" value="1"/>
</dbReference>
<feature type="transmembrane region" description="Helical" evidence="7">
    <location>
        <begin position="218"/>
        <end position="240"/>
    </location>
</feature>
<dbReference type="PIRSF" id="PIRSF006060">
    <property type="entry name" value="AA_transporter"/>
    <property type="match status" value="1"/>
</dbReference>
<feature type="transmembrane region" description="Helical" evidence="7">
    <location>
        <begin position="76"/>
        <end position="105"/>
    </location>
</feature>
<dbReference type="STRING" id="29422.Lbru_2119"/>
<gene>
    <name evidence="8" type="ORF">Lbru_2119</name>
</gene>
<feature type="transmembrane region" description="Helical" evidence="7">
    <location>
        <begin position="352"/>
        <end position="371"/>
    </location>
</feature>
<protein>
    <submittedName>
        <fullName evidence="8">Amino acid antiporter</fullName>
    </submittedName>
</protein>
<reference evidence="8 9" key="1">
    <citation type="submission" date="2015-11" db="EMBL/GenBank/DDBJ databases">
        <title>Genomic analysis of 38 Legionella species identifies large and diverse effector repertoires.</title>
        <authorList>
            <person name="Burstein D."/>
            <person name="Amaro F."/>
            <person name="Zusman T."/>
            <person name="Lifshitz Z."/>
            <person name="Cohen O."/>
            <person name="Gilbert J.A."/>
            <person name="Pupko T."/>
            <person name="Shuman H.A."/>
            <person name="Segal G."/>
        </authorList>
    </citation>
    <scope>NUCLEOTIDE SEQUENCE [LARGE SCALE GENOMIC DNA]</scope>
    <source>
        <strain evidence="8 9">ATCC 43878</strain>
    </source>
</reference>
<feature type="transmembrane region" description="Helical" evidence="7">
    <location>
        <begin position="188"/>
        <end position="206"/>
    </location>
</feature>
<dbReference type="PATRIC" id="fig|29422.6.peg.2260"/>
<name>A0A0W0SDR8_9GAMM</name>
<feature type="transmembrane region" description="Helical" evidence="7">
    <location>
        <begin position="412"/>
        <end position="431"/>
    </location>
</feature>
<dbReference type="GO" id="GO:0005886">
    <property type="term" value="C:plasma membrane"/>
    <property type="evidence" value="ECO:0007669"/>
    <property type="project" value="UniProtKB-SubCell"/>
</dbReference>
<dbReference type="Pfam" id="PF13520">
    <property type="entry name" value="AA_permease_2"/>
    <property type="match status" value="1"/>
</dbReference>
<evidence type="ECO:0000313" key="8">
    <source>
        <dbReference type="EMBL" id="KTC81599.1"/>
    </source>
</evidence>
<dbReference type="InterPro" id="IPR002293">
    <property type="entry name" value="AA/rel_permease1"/>
</dbReference>
<keyword evidence="5 7" id="KW-1133">Transmembrane helix</keyword>
<evidence type="ECO:0000256" key="6">
    <source>
        <dbReference type="ARBA" id="ARBA00023136"/>
    </source>
</evidence>
<keyword evidence="9" id="KW-1185">Reference proteome</keyword>
<feature type="transmembrane region" description="Helical" evidence="7">
    <location>
        <begin position="146"/>
        <end position="168"/>
    </location>
</feature>
<dbReference type="InterPro" id="IPR050367">
    <property type="entry name" value="APC_superfamily"/>
</dbReference>
<evidence type="ECO:0000256" key="4">
    <source>
        <dbReference type="ARBA" id="ARBA00022692"/>
    </source>
</evidence>
<keyword evidence="4 7" id="KW-0812">Transmembrane</keyword>
<organism evidence="8 9">
    <name type="scientific">Legionella brunensis</name>
    <dbReference type="NCBI Taxonomy" id="29422"/>
    <lineage>
        <taxon>Bacteria</taxon>
        <taxon>Pseudomonadati</taxon>
        <taxon>Pseudomonadota</taxon>
        <taxon>Gammaproteobacteria</taxon>
        <taxon>Legionellales</taxon>
        <taxon>Legionellaceae</taxon>
        <taxon>Legionella</taxon>
    </lineage>
</organism>
<feature type="transmembrane region" description="Helical" evidence="7">
    <location>
        <begin position="319"/>
        <end position="340"/>
    </location>
</feature>
<feature type="transmembrane region" description="Helical" evidence="7">
    <location>
        <begin position="36"/>
        <end position="56"/>
    </location>
</feature>
<evidence type="ECO:0000256" key="3">
    <source>
        <dbReference type="ARBA" id="ARBA00022475"/>
    </source>
</evidence>
<dbReference type="RefSeq" id="WP_058442105.1">
    <property type="nucleotide sequence ID" value="NZ_CAAAHU010000005.1"/>
</dbReference>
<keyword evidence="6 7" id="KW-0472">Membrane</keyword>
<evidence type="ECO:0000256" key="7">
    <source>
        <dbReference type="SAM" id="Phobius"/>
    </source>
</evidence>
<evidence type="ECO:0000313" key="9">
    <source>
        <dbReference type="Proteomes" id="UP000054742"/>
    </source>
</evidence>
<accession>A0A0W0SDR8</accession>
<evidence type="ECO:0000256" key="2">
    <source>
        <dbReference type="ARBA" id="ARBA00022448"/>
    </source>
</evidence>
<feature type="transmembrane region" description="Helical" evidence="7">
    <location>
        <begin position="117"/>
        <end position="134"/>
    </location>
</feature>
<keyword evidence="3" id="KW-1003">Cell membrane</keyword>
<keyword evidence="2" id="KW-0813">Transport</keyword>
<evidence type="ECO:0000256" key="5">
    <source>
        <dbReference type="ARBA" id="ARBA00022989"/>
    </source>
</evidence>
<dbReference type="OrthoDB" id="3185104at2"/>
<dbReference type="Proteomes" id="UP000054742">
    <property type="component" value="Unassembled WGS sequence"/>
</dbReference>
<proteinExistence type="predicted"/>
<dbReference type="Gene3D" id="1.20.1740.10">
    <property type="entry name" value="Amino acid/polyamine transporter I"/>
    <property type="match status" value="1"/>
</dbReference>
<feature type="transmembrane region" description="Helical" evidence="7">
    <location>
        <begin position="267"/>
        <end position="288"/>
    </location>
</feature>
<dbReference type="EMBL" id="LNXV01000029">
    <property type="protein sequence ID" value="KTC81599.1"/>
    <property type="molecule type" value="Genomic_DNA"/>
</dbReference>
<feature type="transmembrane region" description="Helical" evidence="7">
    <location>
        <begin position="378"/>
        <end position="400"/>
    </location>
</feature>